<keyword evidence="2" id="KW-1185">Reference proteome</keyword>
<keyword evidence="1" id="KW-0436">Ligase</keyword>
<dbReference type="Proteomes" id="UP001234913">
    <property type="component" value="Chromosome"/>
</dbReference>
<proteinExistence type="predicted"/>
<evidence type="ECO:0000313" key="1">
    <source>
        <dbReference type="EMBL" id="XKR69431.1"/>
    </source>
</evidence>
<name>A0ACD5FMI1_STAHY</name>
<reference evidence="1" key="1">
    <citation type="submission" date="2024-09" db="EMBL/GenBank/DDBJ databases">
        <authorList>
            <person name="Gagne-Thivierge C."/>
        </authorList>
    </citation>
    <scope>NUCLEOTIDE SEQUENCE</scope>
    <source>
        <strain evidence="1">SC310</strain>
    </source>
</reference>
<accession>A0ACD5FMI1</accession>
<gene>
    <name evidence="1" type="ORF">QUC96_000805</name>
</gene>
<protein>
    <submittedName>
        <fullName evidence="1">Bifunctional folylpolyglutamate synthase/dihydrofolate synthase</fullName>
        <ecNumber evidence="1">6.3.2.-</ecNumber>
    </submittedName>
</protein>
<organism evidence="1 2">
    <name type="scientific">Staphylococcus hyicus</name>
    <dbReference type="NCBI Taxonomy" id="1284"/>
    <lineage>
        <taxon>Bacteria</taxon>
        <taxon>Bacillati</taxon>
        <taxon>Bacillota</taxon>
        <taxon>Bacilli</taxon>
        <taxon>Bacillales</taxon>
        <taxon>Staphylococcaceae</taxon>
        <taxon>Staphylococcus</taxon>
    </lineage>
</organism>
<evidence type="ECO:0000313" key="2">
    <source>
        <dbReference type="Proteomes" id="UP001234913"/>
    </source>
</evidence>
<dbReference type="EMBL" id="CP171742">
    <property type="protein sequence ID" value="XKR69431.1"/>
    <property type="molecule type" value="Genomic_DNA"/>
</dbReference>
<sequence length="420" mass="47617">MNYLDSLYWIHERTKFGIKPGVKRMEWMLDRLNHPERHIKAIHVGGTNGKGSTVAYLRTALVNNDYQVGTFTSPYIETFNERISLNGEPISNEAIVDLVSRVKPVSEAMEQETDLGVATEFEIITTMMYLYFGELHPVDFVIVEAGLGVKNDSTNVIQPIISILTSIGLDHTDILGHSYLDIAKDKGAIIKPNTPIVYAVKNEEALKYLRQLAIDLNAPSMEYDRDILVVSEADEFTYRYKDYEMENIALTMLGEHQKENAALAITTLIELYEQQVIDIDFNKMIQGIESVQWKGRIEKVNESPLIIIDGAHNKESVDALVDTIGRYYGLDKVDILFSAIKGKPISNMLTAFNTIANHFYVTGFEFPKALPKQTLYDEVDFEDKTLIDDYVDFIKNYQGEALLITGSLYFISEVKSKMGY</sequence>
<dbReference type="EC" id="6.3.2.-" evidence="1"/>